<feature type="transmembrane region" description="Helical" evidence="8">
    <location>
        <begin position="236"/>
        <end position="262"/>
    </location>
</feature>
<keyword evidence="5 8" id="KW-0812">Transmembrane</keyword>
<evidence type="ECO:0000313" key="10">
    <source>
        <dbReference type="Proteomes" id="UP000269573"/>
    </source>
</evidence>
<dbReference type="SUPFAM" id="SSF81345">
    <property type="entry name" value="ABC transporter involved in vitamin B12 uptake, BtuC"/>
    <property type="match status" value="1"/>
</dbReference>
<feature type="transmembrane region" description="Helical" evidence="8">
    <location>
        <begin position="307"/>
        <end position="324"/>
    </location>
</feature>
<name>A0A3M8DLJ4_9BACL</name>
<evidence type="ECO:0000256" key="1">
    <source>
        <dbReference type="ARBA" id="ARBA00004651"/>
    </source>
</evidence>
<dbReference type="InterPro" id="IPR037294">
    <property type="entry name" value="ABC_BtuC-like"/>
</dbReference>
<keyword evidence="10" id="KW-1185">Reference proteome</keyword>
<dbReference type="AlphaFoldDB" id="A0A3M8DLJ4"/>
<dbReference type="GO" id="GO:0033214">
    <property type="term" value="P:siderophore-iron import into cell"/>
    <property type="evidence" value="ECO:0007669"/>
    <property type="project" value="TreeGrafter"/>
</dbReference>
<feature type="transmembrane region" description="Helical" evidence="8">
    <location>
        <begin position="6"/>
        <end position="30"/>
    </location>
</feature>
<keyword evidence="3" id="KW-0813">Transport</keyword>
<feature type="transmembrane region" description="Helical" evidence="8">
    <location>
        <begin position="191"/>
        <end position="216"/>
    </location>
</feature>
<feature type="transmembrane region" description="Helical" evidence="8">
    <location>
        <begin position="274"/>
        <end position="295"/>
    </location>
</feature>
<feature type="transmembrane region" description="Helical" evidence="8">
    <location>
        <begin position="148"/>
        <end position="170"/>
    </location>
</feature>
<dbReference type="PANTHER" id="PTHR30472:SF30">
    <property type="entry name" value="IRON-UPTAKE SYSTEM PERMEASE PROTEIN FEUB"/>
    <property type="match status" value="1"/>
</dbReference>
<dbReference type="CDD" id="cd06550">
    <property type="entry name" value="TM_ABC_iron-siderophores_like"/>
    <property type="match status" value="1"/>
</dbReference>
<dbReference type="Pfam" id="PF01032">
    <property type="entry name" value="FecCD"/>
    <property type="match status" value="1"/>
</dbReference>
<organism evidence="9 10">
    <name type="scientific">Brevibacillus nitrificans</name>
    <dbReference type="NCBI Taxonomy" id="651560"/>
    <lineage>
        <taxon>Bacteria</taxon>
        <taxon>Bacillati</taxon>
        <taxon>Bacillota</taxon>
        <taxon>Bacilli</taxon>
        <taxon>Bacillales</taxon>
        <taxon>Paenibacillaceae</taxon>
        <taxon>Brevibacillus</taxon>
    </lineage>
</organism>
<evidence type="ECO:0000256" key="6">
    <source>
        <dbReference type="ARBA" id="ARBA00022989"/>
    </source>
</evidence>
<keyword evidence="6 8" id="KW-1133">Transmembrane helix</keyword>
<feature type="transmembrane region" description="Helical" evidence="8">
    <location>
        <begin position="117"/>
        <end position="136"/>
    </location>
</feature>
<sequence length="332" mass="35574">MVRNSPLILLLCSPILLIFGIFLSISYGAADITFQQVWHAVFSYDPENVSDNIIMTSRLPRALGSLLIGCLLAVSGAMMQGVTRNYLASPSILGVSDGSVLFVTIALVFFSNSSMELMIFSFLGSLVATLFVFGISRIIPNGFQPVRLAIIGVVTGTLFSSVATGISIYFKMAQSVSFWYNTRLDKMDISLLKLALPFGLAGLILAILLSRSITILSLGDDTATNLGMKTPVVKGLSMIAVALMTGAAVAVAGSIAFIGLVIPHITRFLVGTDYRWIVPCSGCLGAIFLCFADVLSRFVNAPYETPITIVISFVCIPFFIYLVYKKGGSQGV</sequence>
<dbReference type="EMBL" id="RHHU01000003">
    <property type="protein sequence ID" value="RNB88285.1"/>
    <property type="molecule type" value="Genomic_DNA"/>
</dbReference>
<evidence type="ECO:0000256" key="3">
    <source>
        <dbReference type="ARBA" id="ARBA00022448"/>
    </source>
</evidence>
<proteinExistence type="inferred from homology"/>
<dbReference type="RefSeq" id="WP_122922404.1">
    <property type="nucleotide sequence ID" value="NZ_RHHU01000003.1"/>
</dbReference>
<evidence type="ECO:0000256" key="5">
    <source>
        <dbReference type="ARBA" id="ARBA00022692"/>
    </source>
</evidence>
<reference evidence="9 10" key="1">
    <citation type="submission" date="2018-10" db="EMBL/GenBank/DDBJ databases">
        <title>Phylogenomics of Brevibacillus.</title>
        <authorList>
            <person name="Dunlap C."/>
        </authorList>
    </citation>
    <scope>NUCLEOTIDE SEQUENCE [LARGE SCALE GENOMIC DNA]</scope>
    <source>
        <strain evidence="9 10">JCM 15774</strain>
    </source>
</reference>
<accession>A0A3M8DLJ4</accession>
<comment type="caution">
    <text evidence="9">The sequence shown here is derived from an EMBL/GenBank/DDBJ whole genome shotgun (WGS) entry which is preliminary data.</text>
</comment>
<comment type="similarity">
    <text evidence="2">Belongs to the binding-protein-dependent transport system permease family. FecCD subfamily.</text>
</comment>
<evidence type="ECO:0000256" key="4">
    <source>
        <dbReference type="ARBA" id="ARBA00022475"/>
    </source>
</evidence>
<comment type="subcellular location">
    <subcellularLocation>
        <location evidence="1">Cell membrane</location>
        <topology evidence="1">Multi-pass membrane protein</topology>
    </subcellularLocation>
</comment>
<dbReference type="GO" id="GO:0022857">
    <property type="term" value="F:transmembrane transporter activity"/>
    <property type="evidence" value="ECO:0007669"/>
    <property type="project" value="InterPro"/>
</dbReference>
<dbReference type="GO" id="GO:0005886">
    <property type="term" value="C:plasma membrane"/>
    <property type="evidence" value="ECO:0007669"/>
    <property type="project" value="UniProtKB-SubCell"/>
</dbReference>
<evidence type="ECO:0000256" key="8">
    <source>
        <dbReference type="SAM" id="Phobius"/>
    </source>
</evidence>
<dbReference type="PANTHER" id="PTHR30472">
    <property type="entry name" value="FERRIC ENTEROBACTIN TRANSPORT SYSTEM PERMEASE PROTEIN"/>
    <property type="match status" value="1"/>
</dbReference>
<gene>
    <name evidence="9" type="ORF">EDM59_03910</name>
</gene>
<keyword evidence="7 8" id="KW-0472">Membrane</keyword>
<dbReference type="Proteomes" id="UP000269573">
    <property type="component" value="Unassembled WGS sequence"/>
</dbReference>
<dbReference type="Gene3D" id="1.10.3470.10">
    <property type="entry name" value="ABC transporter involved in vitamin B12 uptake, BtuC"/>
    <property type="match status" value="1"/>
</dbReference>
<evidence type="ECO:0000313" key="9">
    <source>
        <dbReference type="EMBL" id="RNB88285.1"/>
    </source>
</evidence>
<evidence type="ECO:0000256" key="2">
    <source>
        <dbReference type="ARBA" id="ARBA00007935"/>
    </source>
</evidence>
<dbReference type="InterPro" id="IPR000522">
    <property type="entry name" value="ABC_transptr_permease_BtuC"/>
</dbReference>
<evidence type="ECO:0000256" key="7">
    <source>
        <dbReference type="ARBA" id="ARBA00023136"/>
    </source>
</evidence>
<keyword evidence="4" id="KW-1003">Cell membrane</keyword>
<dbReference type="FunFam" id="1.10.3470.10:FF:000001">
    <property type="entry name" value="Vitamin B12 ABC transporter permease BtuC"/>
    <property type="match status" value="1"/>
</dbReference>
<feature type="transmembrane region" description="Helical" evidence="8">
    <location>
        <begin position="88"/>
        <end position="110"/>
    </location>
</feature>
<protein>
    <submittedName>
        <fullName evidence="9">Iron ABC transporter permease</fullName>
    </submittedName>
</protein>